<accession>D3IVB5</accession>
<dbReference type="AlphaFoldDB" id="D3IVB5"/>
<feature type="compositionally biased region" description="Polar residues" evidence="1">
    <location>
        <begin position="82"/>
        <end position="92"/>
    </location>
</feature>
<evidence type="ECO:0000313" key="2">
    <source>
        <dbReference type="EMBL" id="ADB85255.1"/>
    </source>
</evidence>
<dbReference type="Gene3D" id="1.10.8.430">
    <property type="entry name" value="Helical domain of apoptotic protease-activating factors"/>
    <property type="match status" value="1"/>
</dbReference>
<evidence type="ECO:0000256" key="1">
    <source>
        <dbReference type="SAM" id="MobiDB-lite"/>
    </source>
</evidence>
<feature type="region of interest" description="Disordered" evidence="1">
    <location>
        <begin position="82"/>
        <end position="127"/>
    </location>
</feature>
<dbReference type="InterPro" id="IPR027417">
    <property type="entry name" value="P-loop_NTPase"/>
</dbReference>
<feature type="compositionally biased region" description="Basic and acidic residues" evidence="1">
    <location>
        <begin position="114"/>
        <end position="127"/>
    </location>
</feature>
<proteinExistence type="predicted"/>
<organism evidence="2">
    <name type="scientific">Phyllostachys edulis</name>
    <name type="common">Tortoise shell bamboo</name>
    <name type="synonym">Bambusa edulis</name>
    <dbReference type="NCBI Taxonomy" id="38705"/>
    <lineage>
        <taxon>Eukaryota</taxon>
        <taxon>Viridiplantae</taxon>
        <taxon>Streptophyta</taxon>
        <taxon>Embryophyta</taxon>
        <taxon>Tracheophyta</taxon>
        <taxon>Spermatophyta</taxon>
        <taxon>Magnoliopsida</taxon>
        <taxon>Liliopsida</taxon>
        <taxon>Poales</taxon>
        <taxon>Poaceae</taxon>
        <taxon>BOP clade</taxon>
        <taxon>Bambusoideae</taxon>
        <taxon>Arundinarodae</taxon>
        <taxon>Arundinarieae</taxon>
        <taxon>Arundinariinae</taxon>
        <taxon>Phyllostachys</taxon>
    </lineage>
</organism>
<dbReference type="SUPFAM" id="SSF52540">
    <property type="entry name" value="P-loop containing nucleoside triphosphate hydrolases"/>
    <property type="match status" value="1"/>
</dbReference>
<protein>
    <submittedName>
        <fullName evidence="2">Putative disease resistance protein</fullName>
    </submittedName>
</protein>
<dbReference type="InterPro" id="IPR042197">
    <property type="entry name" value="Apaf_helical"/>
</dbReference>
<sequence>MAAVDRQWRRLWWRRAFGDDGLGDIEALEGNKRAHRVGNDSWITGNTSRRLEKGFKREGTGRDYDAEGSLNSAQMGEIARGTTAQSARTWTQGVPGEDDDYVARADDWGPPSGETREEGKSRLRGEDKHDQQLLKIREFIVEKCCGVPLAAKTLGSLLSSCQDAAEWWHIMEDNLWNMEQNPGDIKPALEVS</sequence>
<name>D3IVB5_PHYED</name>
<dbReference type="EMBL" id="GQ252797">
    <property type="protein sequence ID" value="ADB85255.1"/>
    <property type="molecule type" value="Genomic_DNA"/>
</dbReference>
<reference evidence="2" key="1">
    <citation type="journal article" date="2010" name="J. Integr. Plant Biol.">
        <title>Insights into the bamboo genome: syntenic relationships to rice and sorghum.</title>
        <authorList>
            <person name="Gui Y.J."/>
            <person name="Zhou Y."/>
            <person name="Wang Y."/>
            <person name="Wang S."/>
            <person name="Wang S.Y."/>
            <person name="Hu Y."/>
            <person name="Bo S.P."/>
            <person name="Chen H."/>
            <person name="Zhou C.P."/>
            <person name="Ma N.X."/>
            <person name="Zhang T.Z."/>
            <person name="Fan L.J."/>
        </authorList>
    </citation>
    <scope>NUCLEOTIDE SEQUENCE</scope>
    <source>
        <tissue evidence="2">Shoot</tissue>
    </source>
</reference>